<name>I4ETK6_MODI5</name>
<dbReference type="SUPFAM" id="SSF55073">
    <property type="entry name" value="Nucleotide cyclase"/>
    <property type="match status" value="1"/>
</dbReference>
<feature type="domain" description="PAS" evidence="1">
    <location>
        <begin position="16"/>
        <end position="61"/>
    </location>
</feature>
<dbReference type="InterPro" id="IPR000160">
    <property type="entry name" value="GGDEF_dom"/>
</dbReference>
<accession>I4ETK6</accession>
<dbReference type="InterPro" id="IPR013656">
    <property type="entry name" value="PAS_4"/>
</dbReference>
<dbReference type="CDD" id="cd01948">
    <property type="entry name" value="EAL"/>
    <property type="match status" value="1"/>
</dbReference>
<feature type="domain" description="GGDEF" evidence="3">
    <location>
        <begin position="297"/>
        <end position="429"/>
    </location>
</feature>
<gene>
    <name evidence="4" type="ordered locus">MODMU_1269</name>
</gene>
<dbReference type="SMART" id="SM00267">
    <property type="entry name" value="GGDEF"/>
    <property type="match status" value="1"/>
</dbReference>
<dbReference type="PATRIC" id="fig|477641.3.peg.1201"/>
<dbReference type="InterPro" id="IPR029787">
    <property type="entry name" value="Nucleotide_cyclase"/>
</dbReference>
<evidence type="ECO:0000259" key="3">
    <source>
        <dbReference type="PROSITE" id="PS50887"/>
    </source>
</evidence>
<dbReference type="CDD" id="cd01949">
    <property type="entry name" value="GGDEF"/>
    <property type="match status" value="1"/>
</dbReference>
<dbReference type="KEGG" id="mmar:MODMU_1269"/>
<evidence type="ECO:0000313" key="5">
    <source>
        <dbReference type="Proteomes" id="UP000006461"/>
    </source>
</evidence>
<dbReference type="AlphaFoldDB" id="I4ETK6"/>
<evidence type="ECO:0000259" key="2">
    <source>
        <dbReference type="PROSITE" id="PS50883"/>
    </source>
</evidence>
<dbReference type="SMART" id="SM00052">
    <property type="entry name" value="EAL"/>
    <property type="match status" value="1"/>
</dbReference>
<proteinExistence type="predicted"/>
<dbReference type="InterPro" id="IPR043128">
    <property type="entry name" value="Rev_trsase/Diguanyl_cyclase"/>
</dbReference>
<dbReference type="PANTHER" id="PTHR44757">
    <property type="entry name" value="DIGUANYLATE CYCLASE DGCP"/>
    <property type="match status" value="1"/>
</dbReference>
<dbReference type="PROSITE" id="PS50883">
    <property type="entry name" value="EAL"/>
    <property type="match status" value="1"/>
</dbReference>
<dbReference type="OrthoDB" id="23692at2"/>
<dbReference type="Pfam" id="PF00563">
    <property type="entry name" value="EAL"/>
    <property type="match status" value="1"/>
</dbReference>
<dbReference type="Gene3D" id="3.20.20.450">
    <property type="entry name" value="EAL domain"/>
    <property type="match status" value="1"/>
</dbReference>
<sequence>MTQPDDRPPWVADGAWRARVTDALGSISEAVYVLDPGDRFTWLNAAAERLLERPATELVGRVIWAEFSDLPGSALQRSLEAARSTRETQHLEFFYDFLDRWFEVRSYPVLDDLVVFFRDVHERRTLDEERAAESSLIRAVLNALPSRTAILDGDGTILTTNAAWAAGTAAAGRPVASRAGANYLDACRVAAANGDPYFRAAVEGLEQVLARQAPSYSLDYAATPAGDRARETTWWHLQVFPVDDGPRVVVTHTDITDRVTAEQRAAWQARHDHLTALPNRAALDEAIAGALADDEGGRVTVLYMDVDGFKQVNDSLGHAAGDLLLRELAARLSHRTRPTDVVGRLGGDEFVVVARDCDASGGEALARRFRSVFDDPFEVAGTRLPLTVSIGIATSDPAPTRPDELLRDADAAMYAAKAKGRNQHLVFTPALRTTLQDRWQITSRLRDAAALDQLVVHWQPVVHLATGDVRGCEALLRWQHPQRGLVGPEDFIPIAEEDGLIVPVTRWLLETTLTQAVTWAEAGLDLVVAVNVSAVHLSTGTLVDDVLGAVARTGVPPRRLVLELTETALARDSDRAAEQFAALRSQGVRLAIDDFGSGYSSLSSVASLPADVLKVDRTLVAGPLPARSATPDAVLAAVTALGRALDMRVLAEGIETPEQLARVRAVGCEYGQGHHLAPPLPADRFAALLAEGRRQTGHQRLPPR</sequence>
<keyword evidence="5" id="KW-1185">Reference proteome</keyword>
<organism evidence="4 5">
    <name type="scientific">Modestobacter italicus (strain DSM 44449 / CECT 9708 / BC 501)</name>
    <dbReference type="NCBI Taxonomy" id="2732864"/>
    <lineage>
        <taxon>Bacteria</taxon>
        <taxon>Bacillati</taxon>
        <taxon>Actinomycetota</taxon>
        <taxon>Actinomycetes</taxon>
        <taxon>Geodermatophilales</taxon>
        <taxon>Geodermatophilaceae</taxon>
        <taxon>Modestobacter</taxon>
    </lineage>
</organism>
<dbReference type="PROSITE" id="PS50112">
    <property type="entry name" value="PAS"/>
    <property type="match status" value="1"/>
</dbReference>
<dbReference type="OMA" id="ARETTWW"/>
<dbReference type="Pfam" id="PF08448">
    <property type="entry name" value="PAS_4"/>
    <property type="match status" value="1"/>
</dbReference>
<feature type="domain" description="EAL" evidence="2">
    <location>
        <begin position="438"/>
        <end position="693"/>
    </location>
</feature>
<dbReference type="PANTHER" id="PTHR44757:SF2">
    <property type="entry name" value="BIOFILM ARCHITECTURE MAINTENANCE PROTEIN MBAA"/>
    <property type="match status" value="1"/>
</dbReference>
<dbReference type="NCBIfam" id="TIGR00254">
    <property type="entry name" value="GGDEF"/>
    <property type="match status" value="1"/>
</dbReference>
<dbReference type="InterPro" id="IPR052155">
    <property type="entry name" value="Biofilm_reg_signaling"/>
</dbReference>
<dbReference type="EMBL" id="FO203431">
    <property type="protein sequence ID" value="CCH86719.1"/>
    <property type="molecule type" value="Genomic_DNA"/>
</dbReference>
<dbReference type="SMART" id="SM00091">
    <property type="entry name" value="PAS"/>
    <property type="match status" value="1"/>
</dbReference>
<evidence type="ECO:0000313" key="4">
    <source>
        <dbReference type="EMBL" id="CCH86719.1"/>
    </source>
</evidence>
<dbReference type="Proteomes" id="UP000006461">
    <property type="component" value="Chromosome"/>
</dbReference>
<dbReference type="PROSITE" id="PS50887">
    <property type="entry name" value="GGDEF"/>
    <property type="match status" value="1"/>
</dbReference>
<dbReference type="InterPro" id="IPR001633">
    <property type="entry name" value="EAL_dom"/>
</dbReference>
<protein>
    <submittedName>
        <fullName evidence="4">Diguanylate cyclase/phosphodiesterase with PAS/PAC sensor(S)</fullName>
    </submittedName>
</protein>
<dbReference type="HOGENOM" id="CLU_000445_70_20_11"/>
<evidence type="ECO:0000259" key="1">
    <source>
        <dbReference type="PROSITE" id="PS50112"/>
    </source>
</evidence>
<dbReference type="SUPFAM" id="SSF55785">
    <property type="entry name" value="PYP-like sensor domain (PAS domain)"/>
    <property type="match status" value="2"/>
</dbReference>
<dbReference type="InterPro" id="IPR035919">
    <property type="entry name" value="EAL_sf"/>
</dbReference>
<dbReference type="Pfam" id="PF00990">
    <property type="entry name" value="GGDEF"/>
    <property type="match status" value="1"/>
</dbReference>
<dbReference type="InterPro" id="IPR000014">
    <property type="entry name" value="PAS"/>
</dbReference>
<dbReference type="Gene3D" id="3.30.70.270">
    <property type="match status" value="1"/>
</dbReference>
<reference evidence="4 5" key="1">
    <citation type="journal article" date="2012" name="J. Bacteriol.">
        <title>Genome Sequence of Radiation-Resistant Modestobacter marinus Strain BC501, a Representative Actinobacterium That Thrives on Calcareous Stone Surfaces.</title>
        <authorList>
            <person name="Normand P."/>
            <person name="Gury J."/>
            <person name="Pujic P."/>
            <person name="Chouaia B."/>
            <person name="Crotti E."/>
            <person name="Brusetti L."/>
            <person name="Daffonchio D."/>
            <person name="Vacherie B."/>
            <person name="Barbe V."/>
            <person name="Medigue C."/>
            <person name="Calteau A."/>
            <person name="Ghodhbane-Gtari F."/>
            <person name="Essoussi I."/>
            <person name="Nouioui I."/>
            <person name="Abbassi-Ghozzi I."/>
            <person name="Gtari M."/>
        </authorList>
    </citation>
    <scope>NUCLEOTIDE SEQUENCE [LARGE SCALE GENOMIC DNA]</scope>
    <source>
        <strain evidence="5">BC 501</strain>
    </source>
</reference>
<dbReference type="CDD" id="cd00130">
    <property type="entry name" value="PAS"/>
    <property type="match status" value="1"/>
</dbReference>
<dbReference type="SUPFAM" id="SSF141868">
    <property type="entry name" value="EAL domain-like"/>
    <property type="match status" value="1"/>
</dbReference>
<dbReference type="InterPro" id="IPR035965">
    <property type="entry name" value="PAS-like_dom_sf"/>
</dbReference>
<dbReference type="eggNOG" id="COG5001">
    <property type="taxonomic scope" value="Bacteria"/>
</dbReference>
<dbReference type="FunFam" id="3.30.70.270:FF:000001">
    <property type="entry name" value="Diguanylate cyclase domain protein"/>
    <property type="match status" value="1"/>
</dbReference>
<dbReference type="Gene3D" id="3.30.450.20">
    <property type="entry name" value="PAS domain"/>
    <property type="match status" value="2"/>
</dbReference>
<dbReference type="STRING" id="477641.MODMU_1269"/>